<gene>
    <name evidence="2" type="ORF">ZEAMMB73_Zm00001d048165</name>
</gene>
<dbReference type="AlphaFoldDB" id="A0A1D6PI78"/>
<protein>
    <submittedName>
        <fullName evidence="2">Protein EARLY RESPONSIVE TO DEHYDRATION 15</fullName>
    </submittedName>
</protein>
<feature type="compositionally biased region" description="Basic and acidic residues" evidence="1">
    <location>
        <begin position="99"/>
        <end position="109"/>
    </location>
</feature>
<feature type="region of interest" description="Disordered" evidence="1">
    <location>
        <begin position="87"/>
        <end position="157"/>
    </location>
</feature>
<feature type="compositionally biased region" description="Basic and acidic residues" evidence="1">
    <location>
        <begin position="126"/>
        <end position="139"/>
    </location>
</feature>
<organism evidence="2">
    <name type="scientific">Zea mays</name>
    <name type="common">Maize</name>
    <dbReference type="NCBI Taxonomy" id="4577"/>
    <lineage>
        <taxon>Eukaryota</taxon>
        <taxon>Viridiplantae</taxon>
        <taxon>Streptophyta</taxon>
        <taxon>Embryophyta</taxon>
        <taxon>Tracheophyta</taxon>
        <taxon>Spermatophyta</taxon>
        <taxon>Magnoliopsida</taxon>
        <taxon>Liliopsida</taxon>
        <taxon>Poales</taxon>
        <taxon>Poaceae</taxon>
        <taxon>PACMAD clade</taxon>
        <taxon>Panicoideae</taxon>
        <taxon>Andropogonodae</taxon>
        <taxon>Andropogoneae</taxon>
        <taxon>Tripsacinae</taxon>
        <taxon>Zea</taxon>
    </lineage>
</organism>
<reference evidence="2" key="1">
    <citation type="submission" date="2015-12" db="EMBL/GenBank/DDBJ databases">
        <title>Update maize B73 reference genome by single molecule sequencing technologies.</title>
        <authorList>
            <consortium name="Maize Genome Sequencing Project"/>
            <person name="Ware D."/>
        </authorList>
    </citation>
    <scope>NUCLEOTIDE SEQUENCE</scope>
    <source>
        <tissue evidence="2">Seedling</tissue>
    </source>
</reference>
<name>A0A1D6PI78_MAIZE</name>
<dbReference type="EMBL" id="CM000785">
    <property type="protein sequence ID" value="AQL09021.1"/>
    <property type="molecule type" value="Genomic_DNA"/>
</dbReference>
<proteinExistence type="predicted"/>
<accession>A0A1D6PI78</accession>
<evidence type="ECO:0000313" key="2">
    <source>
        <dbReference type="EMBL" id="AQL09021.1"/>
    </source>
</evidence>
<evidence type="ECO:0000256" key="1">
    <source>
        <dbReference type="SAM" id="MobiDB-lite"/>
    </source>
</evidence>
<feature type="non-terminal residue" evidence="2">
    <location>
        <position position="1"/>
    </location>
</feature>
<sequence length="157" mass="16529">PEAHSLLVAGCPRGPGQSIPSLAPQLQQADQIHPSIRGPEGKEGLNYERRGGFVVAEPGRAALHPGGAAAGGGLLAAVVGPHHHHCLVPRPLVPRARPPGRDGRADRRGRPPPRRRGPLGGGDAPRGFREKPRNAEKPTKYAGSPKSNAPRVIHQPR</sequence>